<evidence type="ECO:0000256" key="2">
    <source>
        <dbReference type="ARBA" id="ARBA00005120"/>
    </source>
</evidence>
<dbReference type="PANTHER" id="PTHR12128">
    <property type="entry name" value="DIHYDRODIPICOLINATE SYNTHASE"/>
    <property type="match status" value="1"/>
</dbReference>
<evidence type="ECO:0000256" key="12">
    <source>
        <dbReference type="PIRSR" id="PIRSR001365-1"/>
    </source>
</evidence>
<comment type="catalytic activity">
    <reaction evidence="9">
        <text>L-aspartate 4-semialdehyde + pyruvate = (2S,4S)-4-hydroxy-2,3,4,5-tetrahydrodipicolinate + H2O + H(+)</text>
        <dbReference type="Rhea" id="RHEA:34171"/>
        <dbReference type="ChEBI" id="CHEBI:15361"/>
        <dbReference type="ChEBI" id="CHEBI:15377"/>
        <dbReference type="ChEBI" id="CHEBI:15378"/>
        <dbReference type="ChEBI" id="CHEBI:67139"/>
        <dbReference type="ChEBI" id="CHEBI:537519"/>
        <dbReference type="EC" id="4.3.3.7"/>
    </reaction>
</comment>
<feature type="binding site" evidence="13">
    <location>
        <position position="207"/>
    </location>
    <ligand>
        <name>pyruvate</name>
        <dbReference type="ChEBI" id="CHEBI:15361"/>
    </ligand>
</feature>
<dbReference type="eggNOG" id="COG0329">
    <property type="taxonomic scope" value="Bacteria"/>
</dbReference>
<evidence type="ECO:0000256" key="3">
    <source>
        <dbReference type="ARBA" id="ARBA00012086"/>
    </source>
</evidence>
<keyword evidence="8" id="KW-0704">Schiff base</keyword>
<evidence type="ECO:0000256" key="11">
    <source>
        <dbReference type="PIRNR" id="PIRNR001365"/>
    </source>
</evidence>
<sequence length="304" mass="33748">MLKGVITPVITILNEERNLDFKGNEEVINSLISGGVNGLLFLGSIGEFFALTMEEKKKFISFVIKTVNRRVPVLIGTGGTVVEEVIELTNFAYGQGADYAVVISPYYFKLNDESLYNYFSEVAKNTKLPLILYNFPDRTAVNINPKLVLKLAKEFKNIVGIKDTVDNISHTRQLIDTVKSQVKDFAVFSGFDEYFIPNLLSGGNGLIGGLTNIAPGEFAKLYKAYNDKDFNTVEKLQLLVNVLMNIYTVSDFFIPAIKTAKMLSGYNIKPVCKSPASSLSESQVEEIKEILIRGKLIVNESSLL</sequence>
<keyword evidence="15" id="KW-1185">Reference proteome</keyword>
<proteinExistence type="inferred from homology"/>
<evidence type="ECO:0000256" key="10">
    <source>
        <dbReference type="NCBIfam" id="TIGR00674"/>
    </source>
</evidence>
<dbReference type="NCBIfam" id="TIGR00674">
    <property type="entry name" value="dapA"/>
    <property type="match status" value="1"/>
</dbReference>
<dbReference type="SMART" id="SM01130">
    <property type="entry name" value="DHDPS"/>
    <property type="match status" value="1"/>
</dbReference>
<evidence type="ECO:0000256" key="5">
    <source>
        <dbReference type="ARBA" id="ARBA00022915"/>
    </source>
</evidence>
<comment type="function">
    <text evidence="1">Catalyzes the condensation of (S)-aspartate-beta-semialdehyde [(S)-ASA] and pyruvate to 4-hydroxy-tetrahydrodipicolinate (HTPA).</text>
</comment>
<dbReference type="InterPro" id="IPR013785">
    <property type="entry name" value="Aldolase_TIM"/>
</dbReference>
<comment type="similarity">
    <text evidence="11">Belongs to the DapA family.</text>
</comment>
<dbReference type="UniPathway" id="UPA00034">
    <property type="reaction ID" value="UER00017"/>
</dbReference>
<evidence type="ECO:0000313" key="14">
    <source>
        <dbReference type="EMBL" id="AGK95842.1"/>
    </source>
</evidence>
<dbReference type="InterPro" id="IPR020625">
    <property type="entry name" value="Schiff_base-form_aldolases_AS"/>
</dbReference>
<dbReference type="GO" id="GO:0019877">
    <property type="term" value="P:diaminopimelate biosynthetic process"/>
    <property type="evidence" value="ECO:0007669"/>
    <property type="project" value="UniProtKB-KW"/>
</dbReference>
<dbReference type="EMBL" id="CP003261">
    <property type="protein sequence ID" value="AGK95842.1"/>
    <property type="molecule type" value="Genomic_DNA"/>
</dbReference>
<dbReference type="SUPFAM" id="SSF51569">
    <property type="entry name" value="Aldolase"/>
    <property type="match status" value="1"/>
</dbReference>
<dbReference type="CDD" id="cd00408">
    <property type="entry name" value="DHDPS-like"/>
    <property type="match status" value="1"/>
</dbReference>
<dbReference type="OrthoDB" id="9782828at2"/>
<dbReference type="KEGG" id="cpas:Clopa_0817"/>
<protein>
    <recommendedName>
        <fullName evidence="3 10">4-hydroxy-tetrahydrodipicolinate synthase</fullName>
        <ecNumber evidence="3 10">4.3.3.7</ecNumber>
    </recommendedName>
</protein>
<dbReference type="PRINTS" id="PR00146">
    <property type="entry name" value="DHPICSNTHASE"/>
</dbReference>
<evidence type="ECO:0000256" key="6">
    <source>
        <dbReference type="ARBA" id="ARBA00023154"/>
    </source>
</evidence>
<dbReference type="InterPro" id="IPR002220">
    <property type="entry name" value="DapA-like"/>
</dbReference>
<dbReference type="Proteomes" id="UP000013523">
    <property type="component" value="Chromosome"/>
</dbReference>
<dbReference type="EC" id="4.3.3.7" evidence="3 10"/>
<dbReference type="GO" id="GO:0009089">
    <property type="term" value="P:lysine biosynthetic process via diaminopimelate"/>
    <property type="evidence" value="ECO:0007669"/>
    <property type="project" value="UniProtKB-UniRule"/>
</dbReference>
<dbReference type="RefSeq" id="WP_015614166.1">
    <property type="nucleotide sequence ID" value="NC_021182.1"/>
</dbReference>
<keyword evidence="5" id="KW-0220">Diaminopimelate biosynthesis</keyword>
<dbReference type="AlphaFoldDB" id="R4JYD7"/>
<dbReference type="PANTHER" id="PTHR12128:SF28">
    <property type="entry name" value="2-DEHYDRO-3-DEOXY-D-GLUCONATE ALDOLASE YAGE-RELATED"/>
    <property type="match status" value="1"/>
</dbReference>
<keyword evidence="4" id="KW-0028">Amino-acid biosynthesis</keyword>
<keyword evidence="6" id="KW-0457">Lysine biosynthesis</keyword>
<evidence type="ECO:0000256" key="8">
    <source>
        <dbReference type="ARBA" id="ARBA00023270"/>
    </source>
</evidence>
<dbReference type="GO" id="GO:0008840">
    <property type="term" value="F:4-hydroxy-tetrahydrodipicolinate synthase activity"/>
    <property type="evidence" value="ECO:0007669"/>
    <property type="project" value="UniProtKB-UniRule"/>
</dbReference>
<dbReference type="Gene3D" id="3.20.20.70">
    <property type="entry name" value="Aldolase class I"/>
    <property type="match status" value="1"/>
</dbReference>
<organism evidence="14 15">
    <name type="scientific">Clostridium pasteurianum BC1</name>
    <dbReference type="NCBI Taxonomy" id="86416"/>
    <lineage>
        <taxon>Bacteria</taxon>
        <taxon>Bacillati</taxon>
        <taxon>Bacillota</taxon>
        <taxon>Clostridia</taxon>
        <taxon>Eubacteriales</taxon>
        <taxon>Clostridiaceae</taxon>
        <taxon>Clostridium</taxon>
    </lineage>
</organism>
<evidence type="ECO:0000256" key="1">
    <source>
        <dbReference type="ARBA" id="ARBA00003294"/>
    </source>
</evidence>
<dbReference type="Pfam" id="PF00701">
    <property type="entry name" value="DHDPS"/>
    <property type="match status" value="1"/>
</dbReference>
<comment type="pathway">
    <text evidence="2">Amino-acid biosynthesis; L-lysine biosynthesis via DAP pathway; (S)-tetrahydrodipicolinate from L-aspartate: step 3/4.</text>
</comment>
<evidence type="ECO:0000256" key="4">
    <source>
        <dbReference type="ARBA" id="ARBA00022605"/>
    </source>
</evidence>
<gene>
    <name evidence="14" type="ORF">Clopa_0817</name>
</gene>
<accession>R4JYD7</accession>
<dbReference type="PIRSF" id="PIRSF001365">
    <property type="entry name" value="DHDPS"/>
    <property type="match status" value="1"/>
</dbReference>
<evidence type="ECO:0000256" key="7">
    <source>
        <dbReference type="ARBA" id="ARBA00023239"/>
    </source>
</evidence>
<dbReference type="InterPro" id="IPR005263">
    <property type="entry name" value="DapA"/>
</dbReference>
<dbReference type="HOGENOM" id="CLU_049343_5_1_9"/>
<name>R4JYD7_CLOPA</name>
<feature type="active site" description="Proton donor/acceptor" evidence="12">
    <location>
        <position position="133"/>
    </location>
</feature>
<dbReference type="GO" id="GO:0005829">
    <property type="term" value="C:cytosol"/>
    <property type="evidence" value="ECO:0007669"/>
    <property type="project" value="TreeGrafter"/>
</dbReference>
<keyword evidence="7 11" id="KW-0456">Lyase</keyword>
<dbReference type="STRING" id="86416.Clopa_0817"/>
<evidence type="ECO:0000256" key="13">
    <source>
        <dbReference type="PIRSR" id="PIRSR001365-2"/>
    </source>
</evidence>
<evidence type="ECO:0000313" key="15">
    <source>
        <dbReference type="Proteomes" id="UP000013523"/>
    </source>
</evidence>
<evidence type="ECO:0000256" key="9">
    <source>
        <dbReference type="ARBA" id="ARBA00047836"/>
    </source>
</evidence>
<reference evidence="14 15" key="1">
    <citation type="submission" date="2012-01" db="EMBL/GenBank/DDBJ databases">
        <title>Complete sequence of chromosome of Clostridium pasteurianum BC1.</title>
        <authorList>
            <consortium name="US DOE Joint Genome Institute"/>
            <person name="Lucas S."/>
            <person name="Han J."/>
            <person name="Lapidus A."/>
            <person name="Cheng J.-F."/>
            <person name="Goodwin L."/>
            <person name="Pitluck S."/>
            <person name="Peters L."/>
            <person name="Mikhailova N."/>
            <person name="Teshima H."/>
            <person name="Detter J.C."/>
            <person name="Han C."/>
            <person name="Tapia R."/>
            <person name="Land M."/>
            <person name="Hauser L."/>
            <person name="Kyrpides N."/>
            <person name="Ivanova N."/>
            <person name="Pagani I."/>
            <person name="Dunn J."/>
            <person name="Taghavi S."/>
            <person name="Francis A."/>
            <person name="van der Lelie D."/>
            <person name="Woyke T."/>
        </authorList>
    </citation>
    <scope>NUCLEOTIDE SEQUENCE [LARGE SCALE GENOMIC DNA]</scope>
    <source>
        <strain evidence="14 15">BC1</strain>
    </source>
</reference>
<dbReference type="PATRIC" id="fig|86416.3.peg.806"/>
<dbReference type="PROSITE" id="PS00666">
    <property type="entry name" value="DHDPS_2"/>
    <property type="match status" value="1"/>
</dbReference>
<feature type="active site" description="Schiff-base intermediate with substrate" evidence="12">
    <location>
        <position position="162"/>
    </location>
</feature>